<dbReference type="InterPro" id="IPR044149">
    <property type="entry name" value="Nitrilases_CHs"/>
</dbReference>
<evidence type="ECO:0000313" key="4">
    <source>
        <dbReference type="EMBL" id="PWN86739.1"/>
    </source>
</evidence>
<accession>A0A316YBV5</accession>
<feature type="domain" description="CN hydrolase" evidence="3">
    <location>
        <begin position="6"/>
        <end position="283"/>
    </location>
</feature>
<evidence type="ECO:0000256" key="1">
    <source>
        <dbReference type="ARBA" id="ARBA00008129"/>
    </source>
</evidence>
<dbReference type="OrthoDB" id="10250282at2759"/>
<dbReference type="EMBL" id="KZ819642">
    <property type="protein sequence ID" value="PWN86739.1"/>
    <property type="molecule type" value="Genomic_DNA"/>
</dbReference>
<sequence>MAPAPINVGVVHASPVFMNKEKTVDKCVAYIKEAGQKGLDLLVFPETFLPCYPFFAMVYPPVTYTKVMPDYIEQSVRMDGPEVATISAACREARVAVVLGVSERAPDGTNTIFNSQFFFDKDGTFLGSHRKLQPTFMERSVWGQGSGHTLRTFAVQDGYCLGGLICWEHTMNLARHSLAQQGIQVHAAAWPSYSTLEGFPEGAPDAQIECLMKSHAMSAQTFVLAASCPVDETCLEWMKEKLGPQHLIGLGGGWSGIVSPWATHISGPVLGYGDRLLTARLDFESVLPLASWVDSAGHYGRPEVLKLTVDDSPTWCYDTASIHKDHPKAAYGAPRRTASQISPPVKQTPEPLLVAGGPAKRITNGDTDAHAHNKVPIKQLASIGATA</sequence>
<dbReference type="Gene3D" id="3.60.110.10">
    <property type="entry name" value="Carbon-nitrogen hydrolase"/>
    <property type="match status" value="1"/>
</dbReference>
<dbReference type="CDD" id="cd07564">
    <property type="entry name" value="nitrilases_CHs"/>
    <property type="match status" value="1"/>
</dbReference>
<dbReference type="AlphaFoldDB" id="A0A316YBV5"/>
<dbReference type="InterPro" id="IPR036526">
    <property type="entry name" value="C-N_Hydrolase_sf"/>
</dbReference>
<dbReference type="PROSITE" id="PS50263">
    <property type="entry name" value="CN_HYDROLASE"/>
    <property type="match status" value="1"/>
</dbReference>
<reference evidence="4 5" key="1">
    <citation type="journal article" date="2018" name="Mol. Biol. Evol.">
        <title>Broad Genomic Sampling Reveals a Smut Pathogenic Ancestry of the Fungal Clade Ustilaginomycotina.</title>
        <authorList>
            <person name="Kijpornyongpan T."/>
            <person name="Mondo S.J."/>
            <person name="Barry K."/>
            <person name="Sandor L."/>
            <person name="Lee J."/>
            <person name="Lipzen A."/>
            <person name="Pangilinan J."/>
            <person name="LaButti K."/>
            <person name="Hainaut M."/>
            <person name="Henrissat B."/>
            <person name="Grigoriev I.V."/>
            <person name="Spatafora J.W."/>
            <person name="Aime M.C."/>
        </authorList>
    </citation>
    <scope>NUCLEOTIDE SEQUENCE [LARGE SCALE GENOMIC DNA]</scope>
    <source>
        <strain evidence="4 5">MCA 4198</strain>
    </source>
</reference>
<feature type="region of interest" description="Disordered" evidence="2">
    <location>
        <begin position="328"/>
        <end position="353"/>
    </location>
</feature>
<comment type="similarity">
    <text evidence="1">Belongs to the carbon-nitrogen hydrolase superfamily. Nitrilase family.</text>
</comment>
<dbReference type="PANTHER" id="PTHR46044:SF1">
    <property type="entry name" value="CN HYDROLASE DOMAIN-CONTAINING PROTEIN"/>
    <property type="match status" value="1"/>
</dbReference>
<dbReference type="GO" id="GO:0016787">
    <property type="term" value="F:hydrolase activity"/>
    <property type="evidence" value="ECO:0007669"/>
    <property type="project" value="UniProtKB-KW"/>
</dbReference>
<dbReference type="STRING" id="215250.A0A316YBV5"/>
<protein>
    <submittedName>
        <fullName evidence="4">Carbon-nitrogen hydrolase</fullName>
    </submittedName>
</protein>
<dbReference type="RefSeq" id="XP_025373937.1">
    <property type="nucleotide sequence ID" value="XM_025522902.1"/>
</dbReference>
<dbReference type="Proteomes" id="UP000245768">
    <property type="component" value="Unassembled WGS sequence"/>
</dbReference>
<proteinExistence type="inferred from homology"/>
<dbReference type="Pfam" id="PF00795">
    <property type="entry name" value="CN_hydrolase"/>
    <property type="match status" value="1"/>
</dbReference>
<evidence type="ECO:0000259" key="3">
    <source>
        <dbReference type="PROSITE" id="PS50263"/>
    </source>
</evidence>
<keyword evidence="5" id="KW-1185">Reference proteome</keyword>
<name>A0A316YBV5_9BASI</name>
<dbReference type="InParanoid" id="A0A316YBV5"/>
<dbReference type="GeneID" id="37044818"/>
<evidence type="ECO:0000313" key="5">
    <source>
        <dbReference type="Proteomes" id="UP000245768"/>
    </source>
</evidence>
<gene>
    <name evidence="4" type="ORF">FA10DRAFT_269847</name>
</gene>
<keyword evidence="4" id="KW-0378">Hydrolase</keyword>
<dbReference type="InterPro" id="IPR003010">
    <property type="entry name" value="C-N_Hydrolase"/>
</dbReference>
<evidence type="ECO:0000256" key="2">
    <source>
        <dbReference type="SAM" id="MobiDB-lite"/>
    </source>
</evidence>
<dbReference type="PANTHER" id="PTHR46044">
    <property type="entry name" value="NITRILASE"/>
    <property type="match status" value="1"/>
</dbReference>
<dbReference type="SUPFAM" id="SSF56317">
    <property type="entry name" value="Carbon-nitrogen hydrolase"/>
    <property type="match status" value="1"/>
</dbReference>
<organism evidence="4 5">
    <name type="scientific">Acaromyces ingoldii</name>
    <dbReference type="NCBI Taxonomy" id="215250"/>
    <lineage>
        <taxon>Eukaryota</taxon>
        <taxon>Fungi</taxon>
        <taxon>Dikarya</taxon>
        <taxon>Basidiomycota</taxon>
        <taxon>Ustilaginomycotina</taxon>
        <taxon>Exobasidiomycetes</taxon>
        <taxon>Exobasidiales</taxon>
        <taxon>Cryptobasidiaceae</taxon>
        <taxon>Acaromyces</taxon>
    </lineage>
</organism>